<comment type="caution">
    <text evidence="2">The sequence shown here is derived from an EMBL/GenBank/DDBJ whole genome shotgun (WGS) entry which is preliminary data.</text>
</comment>
<keyword evidence="1" id="KW-0472">Membrane</keyword>
<evidence type="ECO:0000313" key="3">
    <source>
        <dbReference type="Proteomes" id="UP001385951"/>
    </source>
</evidence>
<organism evidence="2 3">
    <name type="scientific">Cerrena zonata</name>
    <dbReference type="NCBI Taxonomy" id="2478898"/>
    <lineage>
        <taxon>Eukaryota</taxon>
        <taxon>Fungi</taxon>
        <taxon>Dikarya</taxon>
        <taxon>Basidiomycota</taxon>
        <taxon>Agaricomycotina</taxon>
        <taxon>Agaricomycetes</taxon>
        <taxon>Polyporales</taxon>
        <taxon>Cerrenaceae</taxon>
        <taxon>Cerrena</taxon>
    </lineage>
</organism>
<feature type="transmembrane region" description="Helical" evidence="1">
    <location>
        <begin position="45"/>
        <end position="70"/>
    </location>
</feature>
<evidence type="ECO:0000256" key="1">
    <source>
        <dbReference type="SAM" id="Phobius"/>
    </source>
</evidence>
<proteinExistence type="predicted"/>
<name>A0AAW0GNS8_9APHY</name>
<dbReference type="Proteomes" id="UP001385951">
    <property type="component" value="Unassembled WGS sequence"/>
</dbReference>
<sequence length="303" mass="33534">MAPITYKPTAPASAHAVNTEIPTAKNFLTMPNTSSLKQEAQSHQALVLTIIAVLGLFVLIAIIGALLFLIRKIKQAVGVQWHPELGEFVQPKRGFRKWVREFPKDVKEFFTPAKPYNDYYPDYTEPQDSQWAHTYIKNTRGLEGHGANVLIPRVWMKPKGSGTPLNTPQLMSDAFSPTDGGLYTHGSVDITELVLKTAGLPFSAYQVDVKYSDPVRENTKEKGGKYATQTHSPVFSIAVGEIFPGTPPPTYYSPPPFYYQIPASAPAPAPGVGEEESDLAEMGFAHLNLPIEWKMYVPDRDSE</sequence>
<accession>A0AAW0GNS8</accession>
<reference evidence="2 3" key="1">
    <citation type="submission" date="2022-09" db="EMBL/GenBank/DDBJ databases">
        <authorList>
            <person name="Palmer J.M."/>
        </authorList>
    </citation>
    <scope>NUCLEOTIDE SEQUENCE [LARGE SCALE GENOMIC DNA]</scope>
    <source>
        <strain evidence="2 3">DSM 7382</strain>
    </source>
</reference>
<keyword evidence="1" id="KW-0812">Transmembrane</keyword>
<protein>
    <submittedName>
        <fullName evidence="2">Uncharacterized protein</fullName>
    </submittedName>
</protein>
<gene>
    <name evidence="2" type="ORF">QCA50_004367</name>
</gene>
<keyword evidence="1" id="KW-1133">Transmembrane helix</keyword>
<dbReference type="AlphaFoldDB" id="A0AAW0GNS8"/>
<evidence type="ECO:0000313" key="2">
    <source>
        <dbReference type="EMBL" id="KAK7692734.1"/>
    </source>
</evidence>
<dbReference type="EMBL" id="JASBNA010000004">
    <property type="protein sequence ID" value="KAK7692734.1"/>
    <property type="molecule type" value="Genomic_DNA"/>
</dbReference>
<keyword evidence="3" id="KW-1185">Reference proteome</keyword>